<keyword evidence="4" id="KW-0547">Nucleotide-binding</keyword>
<protein>
    <recommendedName>
        <fullName evidence="2">histidine kinase</fullName>
        <ecNumber evidence="2">2.7.13.3</ecNumber>
    </recommendedName>
</protein>
<evidence type="ECO:0000256" key="4">
    <source>
        <dbReference type="ARBA" id="ARBA00022741"/>
    </source>
</evidence>
<evidence type="ECO:0000313" key="11">
    <source>
        <dbReference type="Proteomes" id="UP000662783"/>
    </source>
</evidence>
<dbReference type="PROSITE" id="PS50109">
    <property type="entry name" value="HIS_KIN"/>
    <property type="match status" value="1"/>
</dbReference>
<feature type="domain" description="Histidine kinase" evidence="9">
    <location>
        <begin position="217"/>
        <end position="435"/>
    </location>
</feature>
<evidence type="ECO:0000256" key="6">
    <source>
        <dbReference type="ARBA" id="ARBA00022840"/>
    </source>
</evidence>
<keyword evidence="8" id="KW-0472">Membrane</keyword>
<dbReference type="InterPro" id="IPR005467">
    <property type="entry name" value="His_kinase_dom"/>
</dbReference>
<dbReference type="PANTHER" id="PTHR43065">
    <property type="entry name" value="SENSOR HISTIDINE KINASE"/>
    <property type="match status" value="1"/>
</dbReference>
<dbReference type="GO" id="GO:0000160">
    <property type="term" value="P:phosphorelay signal transduction system"/>
    <property type="evidence" value="ECO:0007669"/>
    <property type="project" value="UniProtKB-KW"/>
</dbReference>
<keyword evidence="11" id="KW-1185">Reference proteome</keyword>
<evidence type="ECO:0000259" key="9">
    <source>
        <dbReference type="PROSITE" id="PS50109"/>
    </source>
</evidence>
<evidence type="ECO:0000256" key="1">
    <source>
        <dbReference type="ARBA" id="ARBA00000085"/>
    </source>
</evidence>
<evidence type="ECO:0000256" key="7">
    <source>
        <dbReference type="ARBA" id="ARBA00023012"/>
    </source>
</evidence>
<accession>A0A974WE26</accession>
<keyword evidence="5" id="KW-0418">Kinase</keyword>
<keyword evidence="8" id="KW-1133">Transmembrane helix</keyword>
<keyword evidence="3" id="KW-0808">Transferase</keyword>
<keyword evidence="8" id="KW-0812">Transmembrane</keyword>
<dbReference type="SMART" id="SM00387">
    <property type="entry name" value="HATPase_c"/>
    <property type="match status" value="1"/>
</dbReference>
<dbReference type="InterPro" id="IPR004358">
    <property type="entry name" value="Sig_transdc_His_kin-like_C"/>
</dbReference>
<evidence type="ECO:0000256" key="2">
    <source>
        <dbReference type="ARBA" id="ARBA00012438"/>
    </source>
</evidence>
<proteinExistence type="predicted"/>
<organism evidence="10 11">
    <name type="scientific">Fulvivirga lutea</name>
    <dbReference type="NCBI Taxonomy" id="2810512"/>
    <lineage>
        <taxon>Bacteria</taxon>
        <taxon>Pseudomonadati</taxon>
        <taxon>Bacteroidota</taxon>
        <taxon>Cytophagia</taxon>
        <taxon>Cytophagales</taxon>
        <taxon>Fulvivirgaceae</taxon>
        <taxon>Fulvivirga</taxon>
    </lineage>
</organism>
<dbReference type="KEGG" id="fuv:JR347_13300"/>
<sequence>MFISILLFSGFYVLTQTYFWLVSIWLFLGALIMLVSLIHTIERHQRDLTNFLIGISQNDFSIYYKGKGKNKLDREMQAAFSIISDKMLELRKISEANYHFLKAVVEHSSIAMLGYVENTGEITLLNNAAKQIFGSQFIKNIKQLNSIDSHLFETIKGLESGDRSLLKLQHDNELVNLSISAKELKLNDEMYKLVSLQNINAELDEKELESWQKLIRVLTHEIKNSVIPISTLTEVINQLILDSNGNLKELASLDEEDSEDVKQGLKTVEKRSKGLVKFVNSYSEFAKIPEPNLEKVSIKVLFDDVTSLLKESFQKNKVELDIQSTPAELLIDHELIEQVLINLLKNALEAVKDIPDATVTMQNYITADGRNSITITDNGPGIDQNTLENIFVPFFTTKKEGSGIGLSLSKQIMRAHKGSIKLVPLETGTRATLEF</sequence>
<dbReference type="Proteomes" id="UP000662783">
    <property type="component" value="Chromosome"/>
</dbReference>
<gene>
    <name evidence="10" type="ORF">JR347_13300</name>
</gene>
<evidence type="ECO:0000256" key="8">
    <source>
        <dbReference type="SAM" id="Phobius"/>
    </source>
</evidence>
<dbReference type="SUPFAM" id="SSF55874">
    <property type="entry name" value="ATPase domain of HSP90 chaperone/DNA topoisomerase II/histidine kinase"/>
    <property type="match status" value="1"/>
</dbReference>
<dbReference type="PRINTS" id="PR00344">
    <property type="entry name" value="BCTRLSENSOR"/>
</dbReference>
<keyword evidence="7" id="KW-0902">Two-component regulatory system</keyword>
<dbReference type="Gene3D" id="3.30.565.10">
    <property type="entry name" value="Histidine kinase-like ATPase, C-terminal domain"/>
    <property type="match status" value="1"/>
</dbReference>
<evidence type="ECO:0000256" key="3">
    <source>
        <dbReference type="ARBA" id="ARBA00022679"/>
    </source>
</evidence>
<dbReference type="InterPro" id="IPR003594">
    <property type="entry name" value="HATPase_dom"/>
</dbReference>
<dbReference type="GO" id="GO:0004673">
    <property type="term" value="F:protein histidine kinase activity"/>
    <property type="evidence" value="ECO:0007669"/>
    <property type="project" value="UniProtKB-EC"/>
</dbReference>
<dbReference type="Pfam" id="PF02518">
    <property type="entry name" value="HATPase_c"/>
    <property type="match status" value="1"/>
</dbReference>
<feature type="transmembrane region" description="Helical" evidence="8">
    <location>
        <begin position="18"/>
        <end position="38"/>
    </location>
</feature>
<dbReference type="EC" id="2.7.13.3" evidence="2"/>
<name>A0A974WE26_9BACT</name>
<dbReference type="EMBL" id="CP070608">
    <property type="protein sequence ID" value="QSE96569.1"/>
    <property type="molecule type" value="Genomic_DNA"/>
</dbReference>
<keyword evidence="6" id="KW-0067">ATP-binding</keyword>
<dbReference type="AlphaFoldDB" id="A0A974WE26"/>
<dbReference type="RefSeq" id="WP_205721083.1">
    <property type="nucleotide sequence ID" value="NZ_CP070608.1"/>
</dbReference>
<comment type="catalytic activity">
    <reaction evidence="1">
        <text>ATP + protein L-histidine = ADP + protein N-phospho-L-histidine.</text>
        <dbReference type="EC" id="2.7.13.3"/>
    </reaction>
</comment>
<evidence type="ECO:0000256" key="5">
    <source>
        <dbReference type="ARBA" id="ARBA00022777"/>
    </source>
</evidence>
<dbReference type="PANTHER" id="PTHR43065:SF46">
    <property type="entry name" value="C4-DICARBOXYLATE TRANSPORT SENSOR PROTEIN DCTB"/>
    <property type="match status" value="1"/>
</dbReference>
<evidence type="ECO:0000313" key="10">
    <source>
        <dbReference type="EMBL" id="QSE96569.1"/>
    </source>
</evidence>
<reference evidence="10" key="1">
    <citation type="submission" date="2021-02" db="EMBL/GenBank/DDBJ databases">
        <title>Fulvivirga sp. S481 isolated from sea water.</title>
        <authorList>
            <person name="Bae S.S."/>
            <person name="Baek K."/>
        </authorList>
    </citation>
    <scope>NUCLEOTIDE SEQUENCE</scope>
    <source>
        <strain evidence="10">S481</strain>
    </source>
</reference>
<dbReference type="GO" id="GO:0005524">
    <property type="term" value="F:ATP binding"/>
    <property type="evidence" value="ECO:0007669"/>
    <property type="project" value="UniProtKB-KW"/>
</dbReference>
<dbReference type="InterPro" id="IPR036890">
    <property type="entry name" value="HATPase_C_sf"/>
</dbReference>